<comment type="function">
    <text evidence="1">Required for vacuolar protein sorting.</text>
</comment>
<gene>
    <name evidence="13" type="ORF">CONCODRAFT_77521</name>
</gene>
<evidence type="ECO:0000259" key="12">
    <source>
        <dbReference type="PROSITE" id="PS50195"/>
    </source>
</evidence>
<feature type="domain" description="PX" evidence="12">
    <location>
        <begin position="215"/>
        <end position="323"/>
    </location>
</feature>
<keyword evidence="14" id="KW-1185">Reference proteome</keyword>
<dbReference type="Gene3D" id="3.30.1520.10">
    <property type="entry name" value="Phox-like domain"/>
    <property type="match status" value="1"/>
</dbReference>
<dbReference type="Pfam" id="PF00787">
    <property type="entry name" value="PX"/>
    <property type="match status" value="1"/>
</dbReference>
<dbReference type="Gene3D" id="1.20.1270.60">
    <property type="entry name" value="Arfaptin homology (AH) domain/BAR domain"/>
    <property type="match status" value="1"/>
</dbReference>
<dbReference type="InterPro" id="IPR036871">
    <property type="entry name" value="PX_dom_sf"/>
</dbReference>
<dbReference type="PANTHER" id="PTHR47554">
    <property type="entry name" value="SORTING NEXIN MVP1"/>
    <property type="match status" value="1"/>
</dbReference>
<keyword evidence="7" id="KW-0963">Cytoplasm</keyword>
<evidence type="ECO:0000256" key="6">
    <source>
        <dbReference type="ARBA" id="ARBA00022448"/>
    </source>
</evidence>
<feature type="region of interest" description="Disordered" evidence="11">
    <location>
        <begin position="150"/>
        <end position="174"/>
    </location>
</feature>
<dbReference type="InterPro" id="IPR001683">
    <property type="entry name" value="PX_dom"/>
</dbReference>
<evidence type="ECO:0000256" key="2">
    <source>
        <dbReference type="ARBA" id="ARBA00004287"/>
    </source>
</evidence>
<dbReference type="PROSITE" id="PS50195">
    <property type="entry name" value="PX"/>
    <property type="match status" value="1"/>
</dbReference>
<evidence type="ECO:0000256" key="4">
    <source>
        <dbReference type="ARBA" id="ARBA00010883"/>
    </source>
</evidence>
<evidence type="ECO:0000256" key="9">
    <source>
        <dbReference type="ARBA" id="ARBA00023136"/>
    </source>
</evidence>
<dbReference type="InterPro" id="IPR045734">
    <property type="entry name" value="Snx8_BAR_dom"/>
</dbReference>
<keyword evidence="8" id="KW-0653">Protein transport</keyword>
<evidence type="ECO:0000256" key="8">
    <source>
        <dbReference type="ARBA" id="ARBA00022927"/>
    </source>
</evidence>
<keyword evidence="9" id="KW-0472">Membrane</keyword>
<evidence type="ECO:0000256" key="3">
    <source>
        <dbReference type="ARBA" id="ARBA00004496"/>
    </source>
</evidence>
<feature type="coiled-coil region" evidence="10">
    <location>
        <begin position="473"/>
        <end position="527"/>
    </location>
</feature>
<dbReference type="EMBL" id="KQ964443">
    <property type="protein sequence ID" value="KXN72979.1"/>
    <property type="molecule type" value="Genomic_DNA"/>
</dbReference>
<feature type="region of interest" description="Disordered" evidence="11">
    <location>
        <begin position="180"/>
        <end position="199"/>
    </location>
</feature>
<reference evidence="13 14" key="1">
    <citation type="journal article" date="2015" name="Genome Biol. Evol.">
        <title>Phylogenomic analyses indicate that early fungi evolved digesting cell walls of algal ancestors of land plants.</title>
        <authorList>
            <person name="Chang Y."/>
            <person name="Wang S."/>
            <person name="Sekimoto S."/>
            <person name="Aerts A.L."/>
            <person name="Choi C."/>
            <person name="Clum A."/>
            <person name="LaButti K.M."/>
            <person name="Lindquist E.A."/>
            <person name="Yee Ngan C."/>
            <person name="Ohm R.A."/>
            <person name="Salamov A.A."/>
            <person name="Grigoriev I.V."/>
            <person name="Spatafora J.W."/>
            <person name="Berbee M.L."/>
        </authorList>
    </citation>
    <scope>NUCLEOTIDE SEQUENCE [LARGE SCALE GENOMIC DNA]</scope>
    <source>
        <strain evidence="13 14">NRRL 28638</strain>
    </source>
</reference>
<dbReference type="GO" id="GO:0005829">
    <property type="term" value="C:cytosol"/>
    <property type="evidence" value="ECO:0007669"/>
    <property type="project" value="GOC"/>
</dbReference>
<dbReference type="GO" id="GO:0032266">
    <property type="term" value="F:phosphatidylinositol-3-phosphate binding"/>
    <property type="evidence" value="ECO:0007669"/>
    <property type="project" value="TreeGrafter"/>
</dbReference>
<dbReference type="SUPFAM" id="SSF47473">
    <property type="entry name" value="EF-hand"/>
    <property type="match status" value="1"/>
</dbReference>
<dbReference type="OMA" id="SSPWDMP"/>
<dbReference type="GO" id="GO:0006623">
    <property type="term" value="P:protein targeting to vacuole"/>
    <property type="evidence" value="ECO:0007669"/>
    <property type="project" value="TreeGrafter"/>
</dbReference>
<comment type="similarity">
    <text evidence="4">Belongs to the sorting nexin family.</text>
</comment>
<evidence type="ECO:0000256" key="10">
    <source>
        <dbReference type="SAM" id="Coils"/>
    </source>
</evidence>
<dbReference type="Pfam" id="PF19566">
    <property type="entry name" value="Snx8_BAR_dom"/>
    <property type="match status" value="1"/>
</dbReference>
<dbReference type="SMART" id="SM00312">
    <property type="entry name" value="PX"/>
    <property type="match status" value="1"/>
</dbReference>
<proteinExistence type="inferred from homology"/>
<evidence type="ECO:0000256" key="7">
    <source>
        <dbReference type="ARBA" id="ARBA00022490"/>
    </source>
</evidence>
<accession>A0A137PD91</accession>
<dbReference type="SUPFAM" id="SSF64268">
    <property type="entry name" value="PX domain"/>
    <property type="match status" value="1"/>
</dbReference>
<dbReference type="PANTHER" id="PTHR47554:SF1">
    <property type="entry name" value="SORTING NEXIN MVP1"/>
    <property type="match status" value="1"/>
</dbReference>
<dbReference type="Gene3D" id="1.10.238.10">
    <property type="entry name" value="EF-hand"/>
    <property type="match status" value="1"/>
</dbReference>
<organism evidence="13 14">
    <name type="scientific">Conidiobolus coronatus (strain ATCC 28846 / CBS 209.66 / NRRL 28638)</name>
    <name type="common">Delacroixia coronata</name>
    <dbReference type="NCBI Taxonomy" id="796925"/>
    <lineage>
        <taxon>Eukaryota</taxon>
        <taxon>Fungi</taxon>
        <taxon>Fungi incertae sedis</taxon>
        <taxon>Zoopagomycota</taxon>
        <taxon>Entomophthoromycotina</taxon>
        <taxon>Entomophthoromycetes</taxon>
        <taxon>Entomophthorales</taxon>
        <taxon>Ancylistaceae</taxon>
        <taxon>Conidiobolus</taxon>
    </lineage>
</organism>
<evidence type="ECO:0000313" key="13">
    <source>
        <dbReference type="EMBL" id="KXN72979.1"/>
    </source>
</evidence>
<dbReference type="InterPro" id="IPR028662">
    <property type="entry name" value="SNX8/Mvp1"/>
</dbReference>
<name>A0A137PD91_CONC2</name>
<evidence type="ECO:0000313" key="14">
    <source>
        <dbReference type="Proteomes" id="UP000070444"/>
    </source>
</evidence>
<sequence>MNSPLFNETVSFGVSSQSDSLMEVNNPWYASDNSTQIHPATILNDTKVPQCFETYFKLTKPNSGDQITVASLSHIIRSSGLPVNVSDQILYSVLGMNQTHISKTEFFVILGLIALAQKNMDVSLENLFNRRHDLPEPHLTGLDQIDFTGLNFPKQNTNPNPGSGPNDAFPSDPWRNSTFNSVKSKKAPSTFNSISKKGGTSTLPRTLDLPLPAIDDDEIEVTVAPEMGGTFFKFINYQLVSKVRECTVLRRYSDFYWLDEVLTKRYQFRMIPELPPKKFAGNSQFQKDRLMGLSRYVNLLAIHPTLKEDSLVNAFLTEPMEMAQYKRENKVHTFEEVEFSSFTSEMMDLIPHNLNERVVKARENISQSISQYERICDTFARLASRQTGAGKDLLMYSQCLETLSQFENWCHNEDCKPCPQLVTQYQDIATYLERISAANIQKSSEKDSNILESFKRHLTMANSLRNLINRFDQTSEEDQIETLQKLVDELTSKIDLLQSKSGDPSEIDLLNKDLQNNEKTLNNLVKKSQFKKFSIQKELEFYHKRQLLTSNIYQNFVENELEFANLTARLYQQLSGLVETLPTNANELANMSNDDSGLGGNEFGL</sequence>
<dbReference type="GO" id="GO:0016020">
    <property type="term" value="C:membrane"/>
    <property type="evidence" value="ECO:0007669"/>
    <property type="project" value="UniProtKB-SubCell"/>
</dbReference>
<dbReference type="OrthoDB" id="10064318at2759"/>
<dbReference type="InterPro" id="IPR027267">
    <property type="entry name" value="AH/BAR_dom_sf"/>
</dbReference>
<dbReference type="AlphaFoldDB" id="A0A137PD91"/>
<feature type="compositionally biased region" description="Polar residues" evidence="11">
    <location>
        <begin position="153"/>
        <end position="163"/>
    </location>
</feature>
<dbReference type="Proteomes" id="UP000070444">
    <property type="component" value="Unassembled WGS sequence"/>
</dbReference>
<comment type="subcellular location">
    <subcellularLocation>
        <location evidence="3">Cytoplasm</location>
    </subcellularLocation>
    <subcellularLocation>
        <location evidence="2">Membrane</location>
        <topology evidence="2">Peripheral membrane protein</topology>
        <orientation evidence="2">Cytoplasmic side</orientation>
    </subcellularLocation>
</comment>
<dbReference type="GO" id="GO:0005768">
    <property type="term" value="C:endosome"/>
    <property type="evidence" value="ECO:0007669"/>
    <property type="project" value="TreeGrafter"/>
</dbReference>
<dbReference type="GO" id="GO:0042147">
    <property type="term" value="P:retrograde transport, endosome to Golgi"/>
    <property type="evidence" value="ECO:0007669"/>
    <property type="project" value="InterPro"/>
</dbReference>
<dbReference type="InterPro" id="IPR011992">
    <property type="entry name" value="EF-hand-dom_pair"/>
</dbReference>
<dbReference type="STRING" id="796925.A0A137PD91"/>
<protein>
    <recommendedName>
        <fullName evidence="5">Sorting nexin MVP1</fullName>
    </recommendedName>
</protein>
<evidence type="ECO:0000256" key="1">
    <source>
        <dbReference type="ARBA" id="ARBA00002474"/>
    </source>
</evidence>
<evidence type="ECO:0000256" key="5">
    <source>
        <dbReference type="ARBA" id="ARBA00014268"/>
    </source>
</evidence>
<evidence type="ECO:0000256" key="11">
    <source>
        <dbReference type="SAM" id="MobiDB-lite"/>
    </source>
</evidence>
<keyword evidence="10" id="KW-0175">Coiled coil</keyword>
<keyword evidence="6" id="KW-0813">Transport</keyword>